<name>A0A0B5J9C5_9VIRU</name>
<evidence type="ECO:0000313" key="1">
    <source>
        <dbReference type="EMBL" id="AJF97471.1"/>
    </source>
</evidence>
<accession>A0A0B5J9C5</accession>
<proteinExistence type="predicted"/>
<reference evidence="1 2" key="1">
    <citation type="journal article" date="2015" name="Parasitol. Res.">
        <title>Viruses in close associations with free-living amoebae.</title>
        <authorList>
            <person name="Scheid P."/>
        </authorList>
    </citation>
    <scope>NUCLEOTIDE SEQUENCE [LARGE SCALE GENOMIC DNA]</scope>
    <source>
        <strain evidence="1">KlaHel</strain>
    </source>
</reference>
<dbReference type="Proteomes" id="UP000202511">
    <property type="component" value="Segment"/>
</dbReference>
<dbReference type="EMBL" id="KP136319">
    <property type="protein sequence ID" value="AJF97471.1"/>
    <property type="molecule type" value="Genomic_DNA"/>
</dbReference>
<dbReference type="KEGG" id="vg:23462388"/>
<dbReference type="RefSeq" id="YP_009119706.1">
    <property type="nucleotide sequence ID" value="NC_026440.1"/>
</dbReference>
<protein>
    <submittedName>
        <fullName evidence="1">Uncharacterized protein</fullName>
    </submittedName>
</protein>
<dbReference type="GeneID" id="23462388"/>
<sequence>MMIARHLLHACRSPSPAHIQKGLARCCGADEDHVEDLIGQPSDAVSTDRPVVVSFFLHGFCVAKVFLCCAHSEAPRQRRRGQTGTILFFRTNKLSSLFSSFFCVQWIGQPRSADALLRAHNSGRQPKPWLGTTGHIHRETGCPPLSRQAQIKTTNGKIYVFTSVRLLLLLFGSSNLFFERRTNLSDRGCALLWRRALA</sequence>
<organism evidence="1 2">
    <name type="scientific">Pandoravirus inopinatum</name>
    <dbReference type="NCBI Taxonomy" id="1605721"/>
    <lineage>
        <taxon>Viruses</taxon>
        <taxon>Pandoravirus</taxon>
    </lineage>
</organism>
<evidence type="ECO:0000313" key="2">
    <source>
        <dbReference type="Proteomes" id="UP000202511"/>
    </source>
</evidence>